<dbReference type="Proteomes" id="UP000002630">
    <property type="component" value="Linkage Group LG30"/>
</dbReference>
<proteinExistence type="predicted"/>
<reference evidence="1 2" key="1">
    <citation type="journal article" date="2010" name="Nature">
        <title>The Ectocarpus genome and the independent evolution of multicellularity in brown algae.</title>
        <authorList>
            <person name="Cock J.M."/>
            <person name="Sterck L."/>
            <person name="Rouze P."/>
            <person name="Scornet D."/>
            <person name="Allen A.E."/>
            <person name="Amoutzias G."/>
            <person name="Anthouard V."/>
            <person name="Artiguenave F."/>
            <person name="Aury J.M."/>
            <person name="Badger J.H."/>
            <person name="Beszteri B."/>
            <person name="Billiau K."/>
            <person name="Bonnet E."/>
            <person name="Bothwell J.H."/>
            <person name="Bowler C."/>
            <person name="Boyen C."/>
            <person name="Brownlee C."/>
            <person name="Carrano C.J."/>
            <person name="Charrier B."/>
            <person name="Cho G.Y."/>
            <person name="Coelho S.M."/>
            <person name="Collen J."/>
            <person name="Corre E."/>
            <person name="Da Silva C."/>
            <person name="Delage L."/>
            <person name="Delaroque N."/>
            <person name="Dittami S.M."/>
            <person name="Doulbeau S."/>
            <person name="Elias M."/>
            <person name="Farnham G."/>
            <person name="Gachon C.M."/>
            <person name="Gschloessl B."/>
            <person name="Heesch S."/>
            <person name="Jabbari K."/>
            <person name="Jubin C."/>
            <person name="Kawai H."/>
            <person name="Kimura K."/>
            <person name="Kloareg B."/>
            <person name="Kupper F.C."/>
            <person name="Lang D."/>
            <person name="Le Bail A."/>
            <person name="Leblanc C."/>
            <person name="Lerouge P."/>
            <person name="Lohr M."/>
            <person name="Lopez P.J."/>
            <person name="Martens C."/>
            <person name="Maumus F."/>
            <person name="Michel G."/>
            <person name="Miranda-Saavedra D."/>
            <person name="Morales J."/>
            <person name="Moreau H."/>
            <person name="Motomura T."/>
            <person name="Nagasato C."/>
            <person name="Napoli C.A."/>
            <person name="Nelson D.R."/>
            <person name="Nyvall-Collen P."/>
            <person name="Peters A.F."/>
            <person name="Pommier C."/>
            <person name="Potin P."/>
            <person name="Poulain J."/>
            <person name="Quesneville H."/>
            <person name="Read B."/>
            <person name="Rensing S.A."/>
            <person name="Ritter A."/>
            <person name="Rousvoal S."/>
            <person name="Samanta M."/>
            <person name="Samson G."/>
            <person name="Schroeder D.C."/>
            <person name="Segurens B."/>
            <person name="Strittmatter M."/>
            <person name="Tonon T."/>
            <person name="Tregear J.W."/>
            <person name="Valentin K."/>
            <person name="von Dassow P."/>
            <person name="Yamagishi T."/>
            <person name="Van de Peer Y."/>
            <person name="Wincker P."/>
        </authorList>
    </citation>
    <scope>NUCLEOTIDE SEQUENCE [LARGE SCALE GENOMIC DNA]</scope>
    <source>
        <strain evidence="2">Ec32 / CCAP1310/4</strain>
    </source>
</reference>
<sequence length="143" mass="15775">MKGGTDICDDPHMKGLRGQHIDWFGVDGGWYAFIKDDDIDLHVNVRLTAPLPEEFPERQLVTGLSVIAGEHSLILEVTNPYDTDINGGCLDGMSTPCLANGGLSVTVNGEKQMVDSPLLHPIRYCRRNLIVTAWCIRLSWTAP</sequence>
<dbReference type="EMBL" id="FN648775">
    <property type="protein sequence ID" value="CBJ33694.1"/>
    <property type="molecule type" value="Genomic_DNA"/>
</dbReference>
<gene>
    <name evidence="1" type="ORF">Esi_0560_0004</name>
</gene>
<keyword evidence="2" id="KW-1185">Reference proteome</keyword>
<dbReference type="InParanoid" id="D7G4E8"/>
<dbReference type="AlphaFoldDB" id="D7G4E8"/>
<accession>D7G4E8</accession>
<protein>
    <submittedName>
        <fullName evidence="1">Uncharacterized protein</fullName>
    </submittedName>
</protein>
<dbReference type="EMBL" id="FN649755">
    <property type="protein sequence ID" value="CBJ33694.1"/>
    <property type="molecule type" value="Genomic_DNA"/>
</dbReference>
<evidence type="ECO:0000313" key="2">
    <source>
        <dbReference type="Proteomes" id="UP000002630"/>
    </source>
</evidence>
<evidence type="ECO:0000313" key="1">
    <source>
        <dbReference type="EMBL" id="CBJ33694.1"/>
    </source>
</evidence>
<name>D7G4E8_ECTSI</name>
<organism evidence="1 2">
    <name type="scientific">Ectocarpus siliculosus</name>
    <name type="common">Brown alga</name>
    <name type="synonym">Conferva siliculosa</name>
    <dbReference type="NCBI Taxonomy" id="2880"/>
    <lineage>
        <taxon>Eukaryota</taxon>
        <taxon>Sar</taxon>
        <taxon>Stramenopiles</taxon>
        <taxon>Ochrophyta</taxon>
        <taxon>PX clade</taxon>
        <taxon>Phaeophyceae</taxon>
        <taxon>Ectocarpales</taxon>
        <taxon>Ectocarpaceae</taxon>
        <taxon>Ectocarpus</taxon>
    </lineage>
</organism>
<dbReference type="OrthoDB" id="10444260at2759"/>